<sequence>MEGGLSFNYYCLNRIKYPSCLSFQVCDHLSNGKWLARDLAMPRDLRAKLASLTRLSDVNHSLEDMSSSSSSCRKRKTAPTSPSTRTRPSKRSSTNRPGPSAANDDHLGRLPDELLLQVLHQLDEQPAGGAERNRIYRRLSLINRRFGSVAQEVLYETFKSESGRPGPFLRTLVARPDLATKVKYVLWDYNMGDHTRVAGYVPSSSDRRNMRASLTRLGIPWREHLLSLYATGRSVCLLKLVLLHTPNVRCLDVVDQTSPHTFFDVGTYQSCWIQLFYPATPGKLTSQGFPSQYQHLHTLNLRMGGMKMKYIHAILRHPSLRKLVLSGAYAPTYVIDEHQENEFGRPFEQEVCPTSTSPVVDLEIQASFMSSKCLAQLIRAFRALERLVFCYDTRYYYRNIADVNYPVIGRALRRHKKTLQHLDLDDVSDRTVVKLTEYPRGNLGSFHDFEKLQILGAPFESFPRQGQDEHTLVYFSRLLPKTLQQLRLTVFEDEEYFHTCSNSLEEFHKSYIDAVPDLSRIDIRVHRIVQMKVIQLWTPKLNFVQDSIGFTIMHEGVEYHDVVFSDDEDDNSEEDEGDDIDSETLSMIEEAVAGAAAAVMATMLAFHILLMVNEHIQTTPSNLTSIFSILAIVILQLSPLTKHGRSNTIPLSRFISLPPLGSEGTSSENAGDTCLTNIGSLLCITITDTHRPLYLPYYTHDGPTIYHSPFETHLDRRRPSNLLAIVPEDFRGASVVKASNGAYRPHQLRVQYERTQFVSRTVRLMMPQVRALGSRVKGGLPFPAMALDFCRLGKRLRKTDNRGTRNNYDTYTYLSSSLPYERIQNLPRTGIKIAQSYSTTLVESAAMMYAMYRPGRVGLELKMCKGVQKAQDMLVENAELEGETYEIGVEKLGAEITRVEEKYRTKFPGLKTTHSNTSAGISPSPNPTTFSNSLTPVILIHHPALTIPSCYLTGKPVFALSSREVWFDANIESGGEVAYNTEKTIEKVYEKLGSSAEANIIESRGAREEVKREEFGEEGAVGLRKKVEEEIGVYEYLKGTNSQSRVLRTSYLLVIFKSVLTTHRHSSSILSSTPMVVIARACKLPLACLHPLIPILIDSAICFLLRLHQELNPLGILPRAIRCNSRSVKLAGWRNPYHFTHEANTGKTIHLRDFSSCSERNNHIKRNPEYPASANHTLIPLINNILIPQHLQPRPKQKLTLINRARPPYHRAPSSSVAVIPWGTHQRKVAGNNAQSSTSRYIPFSDHTGTHIDALKHFDPRLGGSASTGSPREFYSSTPCLNVSHAGLHNATTVQDMEGSLVKSGQEIIPGDIELFFGSSFCMDRDDPRWQHDFLGLLPIAARAGCGLNFQVHNAYAERGVMHMEGLDNLEALYARGGYRLLRNLFEKTGVAVSHGREKEEKVGLSGGRIEPLSADLSSCQAGNEEFGFPIIAVIRYLQRSQLIQGD</sequence>
<evidence type="ECO:0000313" key="1">
    <source>
        <dbReference type="EMBL" id="KAF2467955.1"/>
    </source>
</evidence>
<reference evidence="1" key="1">
    <citation type="journal article" date="2020" name="Stud. Mycol.">
        <title>101 Dothideomycetes genomes: a test case for predicting lifestyles and emergence of pathogens.</title>
        <authorList>
            <person name="Haridas S."/>
            <person name="Albert R."/>
            <person name="Binder M."/>
            <person name="Bloem J."/>
            <person name="Labutti K."/>
            <person name="Salamov A."/>
            <person name="Andreopoulos B."/>
            <person name="Baker S."/>
            <person name="Barry K."/>
            <person name="Bills G."/>
            <person name="Bluhm B."/>
            <person name="Cannon C."/>
            <person name="Castanera R."/>
            <person name="Culley D."/>
            <person name="Daum C."/>
            <person name="Ezra D."/>
            <person name="Gonzalez J."/>
            <person name="Henrissat B."/>
            <person name="Kuo A."/>
            <person name="Liang C."/>
            <person name="Lipzen A."/>
            <person name="Lutzoni F."/>
            <person name="Magnuson J."/>
            <person name="Mondo S."/>
            <person name="Nolan M."/>
            <person name="Ohm R."/>
            <person name="Pangilinan J."/>
            <person name="Park H.-J."/>
            <person name="Ramirez L."/>
            <person name="Alfaro M."/>
            <person name="Sun H."/>
            <person name="Tritt A."/>
            <person name="Yoshinaga Y."/>
            <person name="Zwiers L.-H."/>
            <person name="Turgeon B."/>
            <person name="Goodwin S."/>
            <person name="Spatafora J."/>
            <person name="Crous P."/>
            <person name="Grigoriev I."/>
        </authorList>
    </citation>
    <scope>NUCLEOTIDE SEQUENCE</scope>
    <source>
        <strain evidence="1">ATCC 200398</strain>
    </source>
</reference>
<dbReference type="Proteomes" id="UP000799755">
    <property type="component" value="Unassembled WGS sequence"/>
</dbReference>
<evidence type="ECO:0000313" key="2">
    <source>
        <dbReference type="Proteomes" id="UP000799755"/>
    </source>
</evidence>
<gene>
    <name evidence="1" type="ORF">BDR25DRAFT_358204</name>
</gene>
<proteinExistence type="predicted"/>
<dbReference type="EMBL" id="MU003518">
    <property type="protein sequence ID" value="KAF2467955.1"/>
    <property type="molecule type" value="Genomic_DNA"/>
</dbReference>
<name>A0ACB6QM23_9PLEO</name>
<keyword evidence="2" id="KW-1185">Reference proteome</keyword>
<accession>A0ACB6QM23</accession>
<comment type="caution">
    <text evidence="1">The sequence shown here is derived from an EMBL/GenBank/DDBJ whole genome shotgun (WGS) entry which is preliminary data.</text>
</comment>
<protein>
    <submittedName>
        <fullName evidence="1">Uncharacterized protein</fullName>
    </submittedName>
</protein>
<organism evidence="1 2">
    <name type="scientific">Lindgomyces ingoldianus</name>
    <dbReference type="NCBI Taxonomy" id="673940"/>
    <lineage>
        <taxon>Eukaryota</taxon>
        <taxon>Fungi</taxon>
        <taxon>Dikarya</taxon>
        <taxon>Ascomycota</taxon>
        <taxon>Pezizomycotina</taxon>
        <taxon>Dothideomycetes</taxon>
        <taxon>Pleosporomycetidae</taxon>
        <taxon>Pleosporales</taxon>
        <taxon>Lindgomycetaceae</taxon>
        <taxon>Lindgomyces</taxon>
    </lineage>
</organism>